<keyword evidence="2" id="KW-1185">Reference proteome</keyword>
<proteinExistence type="predicted"/>
<comment type="caution">
    <text evidence="1">The sequence shown here is derived from an EMBL/GenBank/DDBJ whole genome shotgun (WGS) entry which is preliminary data.</text>
</comment>
<reference evidence="1 2" key="1">
    <citation type="journal article" date="2018" name="Sci. Rep.">
        <title>Genomic signatures of local adaptation to the degree of environmental predictability in rotifers.</title>
        <authorList>
            <person name="Franch-Gras L."/>
            <person name="Hahn C."/>
            <person name="Garcia-Roger E.M."/>
            <person name="Carmona M.J."/>
            <person name="Serra M."/>
            <person name="Gomez A."/>
        </authorList>
    </citation>
    <scope>NUCLEOTIDE SEQUENCE [LARGE SCALE GENOMIC DNA]</scope>
    <source>
        <strain evidence="1">HYR1</strain>
    </source>
</reference>
<accession>A0A3M7RXJ3</accession>
<sequence>MFKILTKKGHLEQFYLLFQINLKGIKILFIKRISHFSPVYPLKQKQLFSPPISKHDPYKQ</sequence>
<organism evidence="1 2">
    <name type="scientific">Brachionus plicatilis</name>
    <name type="common">Marine rotifer</name>
    <name type="synonym">Brachionus muelleri</name>
    <dbReference type="NCBI Taxonomy" id="10195"/>
    <lineage>
        <taxon>Eukaryota</taxon>
        <taxon>Metazoa</taxon>
        <taxon>Spiralia</taxon>
        <taxon>Gnathifera</taxon>
        <taxon>Rotifera</taxon>
        <taxon>Eurotatoria</taxon>
        <taxon>Monogononta</taxon>
        <taxon>Pseudotrocha</taxon>
        <taxon>Ploima</taxon>
        <taxon>Brachionidae</taxon>
        <taxon>Brachionus</taxon>
    </lineage>
</organism>
<protein>
    <submittedName>
        <fullName evidence="1">Uncharacterized protein</fullName>
    </submittedName>
</protein>
<evidence type="ECO:0000313" key="2">
    <source>
        <dbReference type="Proteomes" id="UP000276133"/>
    </source>
</evidence>
<dbReference type="Proteomes" id="UP000276133">
    <property type="component" value="Unassembled WGS sequence"/>
</dbReference>
<dbReference type="EMBL" id="REGN01002409">
    <property type="protein sequence ID" value="RNA28291.1"/>
    <property type="molecule type" value="Genomic_DNA"/>
</dbReference>
<gene>
    <name evidence="1" type="ORF">BpHYR1_020123</name>
</gene>
<evidence type="ECO:0000313" key="1">
    <source>
        <dbReference type="EMBL" id="RNA28291.1"/>
    </source>
</evidence>
<dbReference type="AlphaFoldDB" id="A0A3M7RXJ3"/>
<name>A0A3M7RXJ3_BRAPC</name>